<gene>
    <name evidence="1" type="ORF">UFOVP112_335</name>
</gene>
<organism evidence="1">
    <name type="scientific">uncultured Caudovirales phage</name>
    <dbReference type="NCBI Taxonomy" id="2100421"/>
    <lineage>
        <taxon>Viruses</taxon>
        <taxon>Duplodnaviria</taxon>
        <taxon>Heunggongvirae</taxon>
        <taxon>Uroviricota</taxon>
        <taxon>Caudoviricetes</taxon>
        <taxon>Peduoviridae</taxon>
        <taxon>Maltschvirus</taxon>
        <taxon>Maltschvirus maltsch</taxon>
    </lineage>
</organism>
<accession>A0A6J5L8B3</accession>
<dbReference type="EMBL" id="LR796233">
    <property type="protein sequence ID" value="CAB4129237.1"/>
    <property type="molecule type" value="Genomic_DNA"/>
</dbReference>
<evidence type="ECO:0000313" key="1">
    <source>
        <dbReference type="EMBL" id="CAB4129237.1"/>
    </source>
</evidence>
<protein>
    <submittedName>
        <fullName evidence="1">Uncharacterized protein</fullName>
    </submittedName>
</protein>
<sequence length="117" mass="13851">MKDYRFYGDEMEVLGQRLDAARKALKNAKSEWAKVQWQQTVDRLLFQWRQLPILHDGDAQVTLIPRYDIDYDFYEKAGAHENYGVAEKAYDKLFRHDANLDASWENHRAARLAKAQF</sequence>
<name>A0A6J5L8B3_9CAUD</name>
<proteinExistence type="predicted"/>
<reference evidence="1" key="1">
    <citation type="submission" date="2020-04" db="EMBL/GenBank/DDBJ databases">
        <authorList>
            <person name="Chiriac C."/>
            <person name="Salcher M."/>
            <person name="Ghai R."/>
            <person name="Kavagutti S V."/>
        </authorList>
    </citation>
    <scope>NUCLEOTIDE SEQUENCE</scope>
</reference>